<organism evidence="1 2">
    <name type="scientific">Parthenolecanium corni</name>
    <dbReference type="NCBI Taxonomy" id="536013"/>
    <lineage>
        <taxon>Eukaryota</taxon>
        <taxon>Metazoa</taxon>
        <taxon>Ecdysozoa</taxon>
        <taxon>Arthropoda</taxon>
        <taxon>Hexapoda</taxon>
        <taxon>Insecta</taxon>
        <taxon>Pterygota</taxon>
        <taxon>Neoptera</taxon>
        <taxon>Paraneoptera</taxon>
        <taxon>Hemiptera</taxon>
        <taxon>Sternorrhyncha</taxon>
        <taxon>Coccoidea</taxon>
        <taxon>Coccidae</taxon>
        <taxon>Parthenolecanium</taxon>
    </lineage>
</organism>
<sequence length="289" mass="31886">MRRIQLSDSGPVFLPPSPLARPSKFGTSHWLPPTTPVVDWRRTGSTCKSGLGATASSISAAFPYPNRIFAFHAVASCCLSGSSLPARPSSSFSGRKEWNFLILCDRSVGRFAVYFMRAFSPSVPMHRIFSFGMLRSDLVKAFSMALYTSLCRLRLLQPQSWSYGNDERNIGVCTQLGHTHSALRAISRGCGRGEGGCTICADVVGAGRLKNVDLGRCRAWKKLACGGISGLKVRRQCASLLFISFYWHLGISLDVEQKHGESWKCILHPPKRSPGMRRDWSRNRLGVDA</sequence>
<gene>
    <name evidence="1" type="ORF">V9T40_007760</name>
</gene>
<keyword evidence="2" id="KW-1185">Reference proteome</keyword>
<reference evidence="1 2" key="1">
    <citation type="submission" date="2024-03" db="EMBL/GenBank/DDBJ databases">
        <title>Adaptation during the transition from Ophiocordyceps entomopathogen to insect associate is accompanied by gene loss and intensified selection.</title>
        <authorList>
            <person name="Ward C.M."/>
            <person name="Onetto C.A."/>
            <person name="Borneman A.R."/>
        </authorList>
    </citation>
    <scope>NUCLEOTIDE SEQUENCE [LARGE SCALE GENOMIC DNA]</scope>
    <source>
        <strain evidence="1">AWRI1</strain>
        <tissue evidence="1">Single Adult Female</tissue>
    </source>
</reference>
<comment type="caution">
    <text evidence="1">The sequence shown here is derived from an EMBL/GenBank/DDBJ whole genome shotgun (WGS) entry which is preliminary data.</text>
</comment>
<proteinExistence type="predicted"/>
<evidence type="ECO:0000313" key="1">
    <source>
        <dbReference type="EMBL" id="KAK7593008.1"/>
    </source>
</evidence>
<evidence type="ECO:0000313" key="2">
    <source>
        <dbReference type="Proteomes" id="UP001367676"/>
    </source>
</evidence>
<dbReference type="EMBL" id="JBBCAQ010000020">
    <property type="protein sequence ID" value="KAK7593008.1"/>
    <property type="molecule type" value="Genomic_DNA"/>
</dbReference>
<dbReference type="Proteomes" id="UP001367676">
    <property type="component" value="Unassembled WGS sequence"/>
</dbReference>
<protein>
    <submittedName>
        <fullName evidence="1">Uncharacterized protein</fullName>
    </submittedName>
</protein>
<name>A0AAN9TI83_9HEMI</name>
<accession>A0AAN9TI83</accession>
<dbReference type="AlphaFoldDB" id="A0AAN9TI83"/>